<evidence type="ECO:0000256" key="1">
    <source>
        <dbReference type="ARBA" id="ARBA00011073"/>
    </source>
</evidence>
<feature type="domain" description="Inhibitor I9" evidence="10">
    <location>
        <begin position="29"/>
        <end position="99"/>
    </location>
</feature>
<feature type="chain" id="PRO_5007829443" description="Subtilisin-like protease" evidence="7">
    <location>
        <begin position="26"/>
        <end position="478"/>
    </location>
</feature>
<feature type="domain" description="PA" evidence="9">
    <location>
        <begin position="102"/>
        <end position="173"/>
    </location>
</feature>
<comment type="caution">
    <text evidence="12">The sequence shown here is derived from an EMBL/GenBank/DDBJ whole genome shotgun (WGS) entry which is preliminary data.</text>
</comment>
<dbReference type="InterPro" id="IPR037045">
    <property type="entry name" value="S8pro/Inhibitor_I9_sf"/>
</dbReference>
<dbReference type="AlphaFoldDB" id="A0A161Y1Z8"/>
<keyword evidence="3 7" id="KW-0732">Signal</keyword>
<dbReference type="Pfam" id="PF05922">
    <property type="entry name" value="Inhibitor_I9"/>
    <property type="match status" value="1"/>
</dbReference>
<dbReference type="Pfam" id="PF00082">
    <property type="entry name" value="Peptidase_S8"/>
    <property type="match status" value="1"/>
</dbReference>
<keyword evidence="4" id="KW-0378">Hydrolase</keyword>
<dbReference type="FunFam" id="3.30.70.80:FF:000003">
    <property type="entry name" value="Subtilisin-like protease SBT1.9"/>
    <property type="match status" value="1"/>
</dbReference>
<gene>
    <name evidence="12" type="ORF">DCAR_011943</name>
</gene>
<evidence type="ECO:0000256" key="6">
    <source>
        <dbReference type="PROSITE-ProRule" id="PRU01240"/>
    </source>
</evidence>
<dbReference type="FunFam" id="3.50.30.30:FF:000005">
    <property type="entry name" value="subtilisin-like protease SBT1.5"/>
    <property type="match status" value="1"/>
</dbReference>
<feature type="domain" description="Subtilisin-like protease fibronectin type-III" evidence="11">
    <location>
        <begin position="375"/>
        <end position="472"/>
    </location>
</feature>
<dbReference type="GO" id="GO:0006508">
    <property type="term" value="P:proteolysis"/>
    <property type="evidence" value="ECO:0007669"/>
    <property type="project" value="UniProtKB-KW"/>
</dbReference>
<dbReference type="InterPro" id="IPR000209">
    <property type="entry name" value="Peptidase_S8/S53_dom"/>
</dbReference>
<evidence type="ECO:0000256" key="7">
    <source>
        <dbReference type="SAM" id="SignalP"/>
    </source>
</evidence>
<dbReference type="Gene3D" id="2.60.40.2310">
    <property type="match status" value="1"/>
</dbReference>
<organism evidence="12">
    <name type="scientific">Daucus carota subsp. sativus</name>
    <name type="common">Carrot</name>
    <dbReference type="NCBI Taxonomy" id="79200"/>
    <lineage>
        <taxon>Eukaryota</taxon>
        <taxon>Viridiplantae</taxon>
        <taxon>Streptophyta</taxon>
        <taxon>Embryophyta</taxon>
        <taxon>Tracheophyta</taxon>
        <taxon>Spermatophyta</taxon>
        <taxon>Magnoliopsida</taxon>
        <taxon>eudicotyledons</taxon>
        <taxon>Gunneridae</taxon>
        <taxon>Pentapetalae</taxon>
        <taxon>asterids</taxon>
        <taxon>campanulids</taxon>
        <taxon>Apiales</taxon>
        <taxon>Apiaceae</taxon>
        <taxon>Apioideae</taxon>
        <taxon>Scandiceae</taxon>
        <taxon>Daucinae</taxon>
        <taxon>Daucus</taxon>
        <taxon>Daucus sect. Daucus</taxon>
    </lineage>
</organism>
<dbReference type="InterPro" id="IPR010259">
    <property type="entry name" value="S8pro/Inhibitor_I9"/>
</dbReference>
<dbReference type="InterPro" id="IPR036852">
    <property type="entry name" value="Peptidase_S8/S53_dom_sf"/>
</dbReference>
<evidence type="ECO:0000259" key="10">
    <source>
        <dbReference type="Pfam" id="PF05922"/>
    </source>
</evidence>
<dbReference type="Pfam" id="PF17766">
    <property type="entry name" value="fn3_6"/>
    <property type="match status" value="1"/>
</dbReference>
<evidence type="ECO:0000256" key="4">
    <source>
        <dbReference type="ARBA" id="ARBA00022801"/>
    </source>
</evidence>
<evidence type="ECO:0000256" key="2">
    <source>
        <dbReference type="ARBA" id="ARBA00022670"/>
    </source>
</evidence>
<dbReference type="SUPFAM" id="SSF52743">
    <property type="entry name" value="Subtilisin-like"/>
    <property type="match status" value="1"/>
</dbReference>
<dbReference type="PROSITE" id="PS51892">
    <property type="entry name" value="SUBTILASE"/>
    <property type="match status" value="1"/>
</dbReference>
<dbReference type="InterPro" id="IPR045051">
    <property type="entry name" value="SBT"/>
</dbReference>
<evidence type="ECO:0008006" key="13">
    <source>
        <dbReference type="Google" id="ProtNLM"/>
    </source>
</evidence>
<evidence type="ECO:0000259" key="11">
    <source>
        <dbReference type="Pfam" id="PF17766"/>
    </source>
</evidence>
<feature type="domain" description="Peptidase S8/S53" evidence="8">
    <location>
        <begin position="194"/>
        <end position="299"/>
    </location>
</feature>
<dbReference type="Gene3D" id="3.30.70.80">
    <property type="entry name" value="Peptidase S8 propeptide/proteinase inhibitor I9"/>
    <property type="match status" value="1"/>
</dbReference>
<evidence type="ECO:0000259" key="9">
    <source>
        <dbReference type="Pfam" id="PF02225"/>
    </source>
</evidence>
<sequence length="478" mass="51663">MSCGVLLALVTIFLQSSISITGADASEQTYIVHMKHYQKPDHVETHHAWYSSNLQSLSSSATLLYTYTTTYHGFSASLSLQEAQQLRQYDSVIDIQEENSSNLCLAGSLDPDLVRGKVVVCDRAVNKRVEKGEAVKNAGGVGMILANTAENCEDLQTDSHVIPTVAVGQKMGDVIREYLRKVKNPTATLVFGGTVLGVRPSPLVAPFSSRGPNVVTPQILKPDVIGPGVSILAASSEAVGPSVLDSDTRRTKYRIMSGTSMSCPHISGVAALLKAGHPDWSTSAIKSALMTTAYTRDNTESPFRNAETGNKSNPWAYGSGYVDPYKAMSPGLVYDSSPEDYIAFLCSLDYSIAQIQSIAKHSNITCSKRLSDPGQLNYPSFSVIFGKSRVVHYTRELTNVGAAGSAYEVVVDAPSVIDMTVNPSKLVFKNVGDKHQYTITFRTKKVIIEAGKSAFGSISWNNAKHQVSSPVAFSWTRD</sequence>
<proteinExistence type="inferred from homology"/>
<dbReference type="PANTHER" id="PTHR10795">
    <property type="entry name" value="PROPROTEIN CONVERTASE SUBTILISIN/KEXIN"/>
    <property type="match status" value="1"/>
</dbReference>
<evidence type="ECO:0000313" key="12">
    <source>
        <dbReference type="EMBL" id="KZN03187.1"/>
    </source>
</evidence>
<dbReference type="InterPro" id="IPR023828">
    <property type="entry name" value="Peptidase_S8_Ser-AS"/>
</dbReference>
<dbReference type="CDD" id="cd02120">
    <property type="entry name" value="PA_subtilisin_like"/>
    <property type="match status" value="1"/>
</dbReference>
<evidence type="ECO:0000256" key="3">
    <source>
        <dbReference type="ARBA" id="ARBA00022729"/>
    </source>
</evidence>
<dbReference type="Pfam" id="PF02225">
    <property type="entry name" value="PA"/>
    <property type="match status" value="1"/>
</dbReference>
<comment type="similarity">
    <text evidence="1 6">Belongs to the peptidase S8 family.</text>
</comment>
<evidence type="ECO:0000259" key="8">
    <source>
        <dbReference type="Pfam" id="PF00082"/>
    </source>
</evidence>
<dbReference type="SUPFAM" id="SSF54897">
    <property type="entry name" value="Protease propeptides/inhibitors"/>
    <property type="match status" value="1"/>
</dbReference>
<keyword evidence="5" id="KW-0720">Serine protease</keyword>
<name>A0A161Y1Z8_DAUCS</name>
<accession>A0A161Y1Z8</accession>
<dbReference type="Gramene" id="KZN03187">
    <property type="protein sequence ID" value="KZN03187"/>
    <property type="gene ID" value="DCAR_011943"/>
</dbReference>
<feature type="signal peptide" evidence="7">
    <location>
        <begin position="1"/>
        <end position="25"/>
    </location>
</feature>
<dbReference type="OMA" id="ANTAENC"/>
<dbReference type="InterPro" id="IPR003137">
    <property type="entry name" value="PA_domain"/>
</dbReference>
<keyword evidence="2" id="KW-0645">Protease</keyword>
<reference evidence="12" key="1">
    <citation type="journal article" date="2016" name="Nat. Genet.">
        <title>A high-quality carrot genome assembly provides new insights into carotenoid accumulation and asterid genome evolution.</title>
        <authorList>
            <person name="Iorizzo M."/>
            <person name="Ellison S."/>
            <person name="Senalik D."/>
            <person name="Zeng P."/>
            <person name="Satapoomin P."/>
            <person name="Huang J."/>
            <person name="Bowman M."/>
            <person name="Iovene M."/>
            <person name="Sanseverino W."/>
            <person name="Cavagnaro P."/>
            <person name="Yildiz M."/>
            <person name="Macko-Podgorni A."/>
            <person name="Moranska E."/>
            <person name="Grzebelus E."/>
            <person name="Grzebelus D."/>
            <person name="Ashrafi H."/>
            <person name="Zheng Z."/>
            <person name="Cheng S."/>
            <person name="Spooner D."/>
            <person name="Van Deynze A."/>
            <person name="Simon P."/>
        </authorList>
    </citation>
    <scope>NUCLEOTIDE SEQUENCE [LARGE SCALE GENOMIC DNA]</scope>
    <source>
        <tissue evidence="12">Leaf</tissue>
    </source>
</reference>
<dbReference type="InterPro" id="IPR041469">
    <property type="entry name" value="Subtilisin-like_FN3"/>
</dbReference>
<evidence type="ECO:0000256" key="5">
    <source>
        <dbReference type="ARBA" id="ARBA00022825"/>
    </source>
</evidence>
<protein>
    <recommendedName>
        <fullName evidence="13">Subtilisin-like protease</fullName>
    </recommendedName>
</protein>
<comment type="caution">
    <text evidence="6">Lacks conserved residue(s) required for the propagation of feature annotation.</text>
</comment>
<dbReference type="EMBL" id="LNRQ01000003">
    <property type="protein sequence ID" value="KZN03187.1"/>
    <property type="molecule type" value="Genomic_DNA"/>
</dbReference>
<dbReference type="GO" id="GO:0004252">
    <property type="term" value="F:serine-type endopeptidase activity"/>
    <property type="evidence" value="ECO:0007669"/>
    <property type="project" value="InterPro"/>
</dbReference>
<dbReference type="Gene3D" id="3.40.50.200">
    <property type="entry name" value="Peptidase S8/S53 domain"/>
    <property type="match status" value="1"/>
</dbReference>
<dbReference type="PROSITE" id="PS00138">
    <property type="entry name" value="SUBTILASE_SER"/>
    <property type="match status" value="1"/>
</dbReference>